<evidence type="ECO:0000313" key="1">
    <source>
        <dbReference type="EMBL" id="TCK68490.1"/>
    </source>
</evidence>
<dbReference type="EMBL" id="SMGK01000009">
    <property type="protein sequence ID" value="TCK68490.1"/>
    <property type="molecule type" value="Genomic_DNA"/>
</dbReference>
<name>A0A4R1KUX2_9BACT</name>
<keyword evidence="2" id="KW-1185">Reference proteome</keyword>
<sequence>MGKRGRDEVIGHLFEVVEDLPCPEGIVLLRAFAERRPSDFAFLKSSDLADSKSSAFTGITEWDAFTDHYVCCGLCHA</sequence>
<organism evidence="1 2">
    <name type="scientific">Acidipila rosea</name>
    <dbReference type="NCBI Taxonomy" id="768535"/>
    <lineage>
        <taxon>Bacteria</taxon>
        <taxon>Pseudomonadati</taxon>
        <taxon>Acidobacteriota</taxon>
        <taxon>Terriglobia</taxon>
        <taxon>Terriglobales</taxon>
        <taxon>Acidobacteriaceae</taxon>
        <taxon>Acidipila</taxon>
    </lineage>
</organism>
<dbReference type="AlphaFoldDB" id="A0A4R1KUX2"/>
<proteinExistence type="predicted"/>
<protein>
    <submittedName>
        <fullName evidence="1">Uncharacterized protein</fullName>
    </submittedName>
</protein>
<dbReference type="Proteomes" id="UP000295210">
    <property type="component" value="Unassembled WGS sequence"/>
</dbReference>
<reference evidence="1 2" key="1">
    <citation type="submission" date="2019-03" db="EMBL/GenBank/DDBJ databases">
        <title>Genomic Encyclopedia of Type Strains, Phase IV (KMG-IV): sequencing the most valuable type-strain genomes for metagenomic binning, comparative biology and taxonomic classification.</title>
        <authorList>
            <person name="Goeker M."/>
        </authorList>
    </citation>
    <scope>NUCLEOTIDE SEQUENCE [LARGE SCALE GENOMIC DNA]</scope>
    <source>
        <strain evidence="1 2">DSM 103428</strain>
    </source>
</reference>
<accession>A0A4R1KUX2</accession>
<comment type="caution">
    <text evidence="1">The sequence shown here is derived from an EMBL/GenBank/DDBJ whole genome shotgun (WGS) entry which is preliminary data.</text>
</comment>
<gene>
    <name evidence="1" type="ORF">C7378_3569</name>
</gene>
<evidence type="ECO:0000313" key="2">
    <source>
        <dbReference type="Proteomes" id="UP000295210"/>
    </source>
</evidence>